<accession>W2P7R5</accession>
<gene>
    <name evidence="1" type="ORF">L914_00246</name>
</gene>
<organism evidence="1">
    <name type="scientific">Phytophthora nicotianae</name>
    <name type="common">Potato buckeye rot agent</name>
    <name type="synonym">Phytophthora parasitica</name>
    <dbReference type="NCBI Taxonomy" id="4792"/>
    <lineage>
        <taxon>Eukaryota</taxon>
        <taxon>Sar</taxon>
        <taxon>Stramenopiles</taxon>
        <taxon>Oomycota</taxon>
        <taxon>Peronosporomycetes</taxon>
        <taxon>Peronosporales</taxon>
        <taxon>Peronosporaceae</taxon>
        <taxon>Phytophthora</taxon>
    </lineage>
</organism>
<name>W2P7R5_PHYNI</name>
<sequence>MLQILDLSQLPIRSSTVDDGTRVKKKMEQEHEIGEIYCYYHGSYARRHAIS</sequence>
<dbReference type="AlphaFoldDB" id="W2P7R5"/>
<proteinExistence type="predicted"/>
<reference evidence="1" key="1">
    <citation type="submission" date="2013-11" db="EMBL/GenBank/DDBJ databases">
        <title>The Genome Sequence of Phytophthora parasitica IAC_01/95.</title>
        <authorList>
            <consortium name="The Broad Institute Genomics Platform"/>
            <person name="Russ C."/>
            <person name="Tyler B."/>
            <person name="Panabieres F."/>
            <person name="Shan W."/>
            <person name="Tripathy S."/>
            <person name="Grunwald N."/>
            <person name="Machado M."/>
            <person name="Johnson C.S."/>
            <person name="Arredondo F."/>
            <person name="Hong C."/>
            <person name="Coffey M."/>
            <person name="Young S.K."/>
            <person name="Zeng Q."/>
            <person name="Gargeya S."/>
            <person name="Fitzgerald M."/>
            <person name="Abouelleil A."/>
            <person name="Alvarado L."/>
            <person name="Chapman S.B."/>
            <person name="Gainer-Dewar J."/>
            <person name="Goldberg J."/>
            <person name="Griggs A."/>
            <person name="Gujja S."/>
            <person name="Hansen M."/>
            <person name="Howarth C."/>
            <person name="Imamovic A."/>
            <person name="Ireland A."/>
            <person name="Larimer J."/>
            <person name="McCowan C."/>
            <person name="Murphy C."/>
            <person name="Pearson M."/>
            <person name="Poon T.W."/>
            <person name="Priest M."/>
            <person name="Roberts A."/>
            <person name="Saif S."/>
            <person name="Shea T."/>
            <person name="Sykes S."/>
            <person name="Wortman J."/>
            <person name="Nusbaum C."/>
            <person name="Birren B."/>
        </authorList>
    </citation>
    <scope>NUCLEOTIDE SEQUENCE [LARGE SCALE GENOMIC DNA]</scope>
    <source>
        <strain evidence="1">IAC_01/95</strain>
    </source>
</reference>
<dbReference type="Proteomes" id="UP000054532">
    <property type="component" value="Unassembled WGS sequence"/>
</dbReference>
<evidence type="ECO:0000313" key="1">
    <source>
        <dbReference type="EMBL" id="ETM56846.1"/>
    </source>
</evidence>
<protein>
    <submittedName>
        <fullName evidence="1">Uncharacterized protein</fullName>
    </submittedName>
</protein>
<dbReference type="EMBL" id="KI690402">
    <property type="protein sequence ID" value="ETM56846.1"/>
    <property type="molecule type" value="Genomic_DNA"/>
</dbReference>